<gene>
    <name evidence="2" type="ORF">GCM10025867_01220</name>
</gene>
<evidence type="ECO:0000256" key="1">
    <source>
        <dbReference type="SAM" id="MobiDB-lite"/>
    </source>
</evidence>
<dbReference type="EMBL" id="AP027732">
    <property type="protein sequence ID" value="BDZ47881.1"/>
    <property type="molecule type" value="Genomic_DNA"/>
</dbReference>
<proteinExistence type="predicted"/>
<evidence type="ECO:0000313" key="3">
    <source>
        <dbReference type="Proteomes" id="UP001321486"/>
    </source>
</evidence>
<keyword evidence="3" id="KW-1185">Reference proteome</keyword>
<name>A0ABN6XW56_9MICO</name>
<dbReference type="Proteomes" id="UP001321486">
    <property type="component" value="Chromosome"/>
</dbReference>
<evidence type="ECO:0000313" key="2">
    <source>
        <dbReference type="EMBL" id="BDZ47881.1"/>
    </source>
</evidence>
<organism evidence="2 3">
    <name type="scientific">Frondihabitans sucicola</name>
    <dbReference type="NCBI Taxonomy" id="1268041"/>
    <lineage>
        <taxon>Bacteria</taxon>
        <taxon>Bacillati</taxon>
        <taxon>Actinomycetota</taxon>
        <taxon>Actinomycetes</taxon>
        <taxon>Micrococcales</taxon>
        <taxon>Microbacteriaceae</taxon>
        <taxon>Frondihabitans</taxon>
    </lineage>
</organism>
<reference evidence="3" key="1">
    <citation type="journal article" date="2019" name="Int. J. Syst. Evol. Microbiol.">
        <title>The Global Catalogue of Microorganisms (GCM) 10K type strain sequencing project: providing services to taxonomists for standard genome sequencing and annotation.</title>
        <authorList>
            <consortium name="The Broad Institute Genomics Platform"/>
            <consortium name="The Broad Institute Genome Sequencing Center for Infectious Disease"/>
            <person name="Wu L."/>
            <person name="Ma J."/>
        </authorList>
    </citation>
    <scope>NUCLEOTIDE SEQUENCE [LARGE SCALE GENOMIC DNA]</scope>
    <source>
        <strain evidence="3">NBRC 108728</strain>
    </source>
</reference>
<feature type="region of interest" description="Disordered" evidence="1">
    <location>
        <begin position="34"/>
        <end position="60"/>
    </location>
</feature>
<protein>
    <submittedName>
        <fullName evidence="2">Uncharacterized protein</fullName>
    </submittedName>
</protein>
<accession>A0ABN6XW56</accession>
<sequence length="112" mass="12368">MRAASKTPLAKQLRENISFFRRVGRAAFTEAVATPPVALEPQRPAPPPHPGLGRQPVDDFLPGDDERCTCRTPAWCGATKGDVVHDLMTHGMRLDRPRAEAIWRDAQDSRVG</sequence>